<evidence type="ECO:0000256" key="3">
    <source>
        <dbReference type="ARBA" id="ARBA00022692"/>
    </source>
</evidence>
<feature type="domain" description="GtrA/DPMS transmembrane" evidence="7">
    <location>
        <begin position="24"/>
        <end position="140"/>
    </location>
</feature>
<comment type="similarity">
    <text evidence="2">Belongs to the GtrA family.</text>
</comment>
<evidence type="ECO:0000313" key="9">
    <source>
        <dbReference type="Proteomes" id="UP000642070"/>
    </source>
</evidence>
<dbReference type="InterPro" id="IPR051401">
    <property type="entry name" value="GtrA_CellWall_Glycosyl"/>
</dbReference>
<evidence type="ECO:0000256" key="4">
    <source>
        <dbReference type="ARBA" id="ARBA00022989"/>
    </source>
</evidence>
<gene>
    <name evidence="8" type="ORF">GCM10007977_102630</name>
</gene>
<comment type="subcellular location">
    <subcellularLocation>
        <location evidence="1">Membrane</location>
        <topology evidence="1">Multi-pass membrane protein</topology>
    </subcellularLocation>
</comment>
<keyword evidence="5 6" id="KW-0472">Membrane</keyword>
<sequence>MTDTEARPRLARTVVALANDRRVRYLLVGGVSAVSYYAFYATLYLLTRDWLHYLVPTFAANFLCALVTYPLQRQFVFQSKGPVIAGFFKFYVVCLWALGFTLVGLPLLVELAGIPVLISQAILIVTAPIINYQLTKFWVFRIRRTKPSATD</sequence>
<reference evidence="8" key="2">
    <citation type="submission" date="2020-09" db="EMBL/GenBank/DDBJ databases">
        <authorList>
            <person name="Sun Q."/>
            <person name="Ohkuma M."/>
        </authorList>
    </citation>
    <scope>NUCLEOTIDE SEQUENCE</scope>
    <source>
        <strain evidence="8">JCM 19831</strain>
    </source>
</reference>
<feature type="transmembrane region" description="Helical" evidence="6">
    <location>
        <begin position="83"/>
        <end position="105"/>
    </location>
</feature>
<evidence type="ECO:0000256" key="6">
    <source>
        <dbReference type="SAM" id="Phobius"/>
    </source>
</evidence>
<feature type="transmembrane region" description="Helical" evidence="6">
    <location>
        <begin position="25"/>
        <end position="47"/>
    </location>
</feature>
<feature type="transmembrane region" description="Helical" evidence="6">
    <location>
        <begin position="53"/>
        <end position="71"/>
    </location>
</feature>
<feature type="transmembrane region" description="Helical" evidence="6">
    <location>
        <begin position="111"/>
        <end position="134"/>
    </location>
</feature>
<dbReference type="Proteomes" id="UP000642070">
    <property type="component" value="Unassembled WGS sequence"/>
</dbReference>
<evidence type="ECO:0000256" key="1">
    <source>
        <dbReference type="ARBA" id="ARBA00004141"/>
    </source>
</evidence>
<keyword evidence="9" id="KW-1185">Reference proteome</keyword>
<dbReference type="PANTHER" id="PTHR38459:SF1">
    <property type="entry name" value="PROPHAGE BACTOPRENOL-LINKED GLUCOSE TRANSLOCASE HOMOLOG"/>
    <property type="match status" value="1"/>
</dbReference>
<dbReference type="GO" id="GO:0000271">
    <property type="term" value="P:polysaccharide biosynthetic process"/>
    <property type="evidence" value="ECO:0007669"/>
    <property type="project" value="InterPro"/>
</dbReference>
<evidence type="ECO:0000256" key="2">
    <source>
        <dbReference type="ARBA" id="ARBA00009399"/>
    </source>
</evidence>
<dbReference type="EMBL" id="BMPI01000097">
    <property type="protein sequence ID" value="GGM84549.1"/>
    <property type="molecule type" value="Genomic_DNA"/>
</dbReference>
<dbReference type="Pfam" id="PF04138">
    <property type="entry name" value="GtrA_DPMS_TM"/>
    <property type="match status" value="1"/>
</dbReference>
<dbReference type="AlphaFoldDB" id="A0A917UGG5"/>
<evidence type="ECO:0000256" key="5">
    <source>
        <dbReference type="ARBA" id="ARBA00023136"/>
    </source>
</evidence>
<accession>A0A917UGG5</accession>
<organism evidence="8 9">
    <name type="scientific">Dactylosporangium sucinum</name>
    <dbReference type="NCBI Taxonomy" id="1424081"/>
    <lineage>
        <taxon>Bacteria</taxon>
        <taxon>Bacillati</taxon>
        <taxon>Actinomycetota</taxon>
        <taxon>Actinomycetes</taxon>
        <taxon>Micromonosporales</taxon>
        <taxon>Micromonosporaceae</taxon>
        <taxon>Dactylosporangium</taxon>
    </lineage>
</organism>
<keyword evidence="3 6" id="KW-0812">Transmembrane</keyword>
<protein>
    <recommendedName>
        <fullName evidence="7">GtrA/DPMS transmembrane domain-containing protein</fullName>
    </recommendedName>
</protein>
<proteinExistence type="inferred from homology"/>
<name>A0A917UGG5_9ACTN</name>
<keyword evidence="4 6" id="KW-1133">Transmembrane helix</keyword>
<reference evidence="8" key="1">
    <citation type="journal article" date="2014" name="Int. J. Syst. Evol. Microbiol.">
        <title>Complete genome sequence of Corynebacterium casei LMG S-19264T (=DSM 44701T), isolated from a smear-ripened cheese.</title>
        <authorList>
            <consortium name="US DOE Joint Genome Institute (JGI-PGF)"/>
            <person name="Walter F."/>
            <person name="Albersmeier A."/>
            <person name="Kalinowski J."/>
            <person name="Ruckert C."/>
        </authorList>
    </citation>
    <scope>NUCLEOTIDE SEQUENCE</scope>
    <source>
        <strain evidence="8">JCM 19831</strain>
    </source>
</reference>
<dbReference type="GO" id="GO:0005886">
    <property type="term" value="C:plasma membrane"/>
    <property type="evidence" value="ECO:0007669"/>
    <property type="project" value="TreeGrafter"/>
</dbReference>
<dbReference type="InterPro" id="IPR007267">
    <property type="entry name" value="GtrA_DPMS_TM"/>
</dbReference>
<comment type="caution">
    <text evidence="8">The sequence shown here is derived from an EMBL/GenBank/DDBJ whole genome shotgun (WGS) entry which is preliminary data.</text>
</comment>
<evidence type="ECO:0000259" key="7">
    <source>
        <dbReference type="Pfam" id="PF04138"/>
    </source>
</evidence>
<dbReference type="RefSeq" id="WP_190257403.1">
    <property type="nucleotide sequence ID" value="NZ_BMPI01000097.1"/>
</dbReference>
<dbReference type="PANTHER" id="PTHR38459">
    <property type="entry name" value="PROPHAGE BACTOPRENOL-LINKED GLUCOSE TRANSLOCASE HOMOLOG"/>
    <property type="match status" value="1"/>
</dbReference>
<evidence type="ECO:0000313" key="8">
    <source>
        <dbReference type="EMBL" id="GGM84549.1"/>
    </source>
</evidence>